<feature type="signal peptide" evidence="14">
    <location>
        <begin position="1"/>
        <end position="21"/>
    </location>
</feature>
<keyword evidence="9" id="KW-0119">Carbohydrate metabolism</keyword>
<dbReference type="KEGG" id="rsx:RhiXN_04052"/>
<feature type="chain" id="PRO_5034288038" evidence="14">
    <location>
        <begin position="22"/>
        <end position="699"/>
    </location>
</feature>
<keyword evidence="6 14" id="KW-0732">Signal</keyword>
<feature type="transmembrane region" description="Helical" evidence="13">
    <location>
        <begin position="423"/>
        <end position="443"/>
    </location>
</feature>
<evidence type="ECO:0000256" key="1">
    <source>
        <dbReference type="ARBA" id="ARBA00001941"/>
    </source>
</evidence>
<keyword evidence="4" id="KW-0325">Glycoprotein</keyword>
<organism evidence="16 17">
    <name type="scientific">Rhizoctonia solani</name>
    <dbReference type="NCBI Taxonomy" id="456999"/>
    <lineage>
        <taxon>Eukaryota</taxon>
        <taxon>Fungi</taxon>
        <taxon>Dikarya</taxon>
        <taxon>Basidiomycota</taxon>
        <taxon>Agaricomycotina</taxon>
        <taxon>Agaricomycetes</taxon>
        <taxon>Cantharellales</taxon>
        <taxon>Ceratobasidiaceae</taxon>
        <taxon>Rhizoctonia</taxon>
    </lineage>
</organism>
<sequence>MPFMHFAVITATLFGVVGVSAVPLDAPELAIRAPAAVITKCTQSRTVALTFDDGPYVNTRKLVDLLDSNGAKGTWFVNGNNYGCIYDSSNAGAVKYVFDKGHQVASHTWAHAHLASLSGSALKSEFTKINTALKKITGAEPAFMRPPYGEYDDEVREVAGSLGQKVVIWDFDSGDSAGKSASQSKNDYKNLVSKNPNNVLTLNHETYATTVNDVIPYAIQQFKAKGYKMVTVAQCLGQSPYKSTGSPSPRDEATRKSLERSTAFSPPNCFHRTEARAVAMAEINSPNRHLLVNQTYVPTDMEWEYVNGPGVMLGPWLLGALLDFMFAGILLQQFYFYRTHFKRDPWYIQTIVWATMVCATLKTVQAFLIVWFKFVITYGDWREAATWPWQDWTEPILGATLGAVAQCYFAIRCYRLSGRRLSLLLGLFFFMFISWGCSFGVGLEIGLKNPYPHGRIPYAVVPMLVSTVFVDSVITIVTLFYLVNSKKGFNPHTDSVIHRLIVITFEAALPPAISAICDVITSVTQTGNVHATFNMLTPRLYAYSLLFTLNIREATREMAASGSDHVSAPVSGSGDGARRINVVVGGRHQSWFPQNQKKSQIHVETETITHHHDAEGLSANCNRNVPLSPHSEDPREGLKPKEEETSSVSTTWVSMARYMRWMIWHTAAINTKLAEGMEGLKNQLRGNDHLLFILNIDIL</sequence>
<evidence type="ECO:0000256" key="14">
    <source>
        <dbReference type="SAM" id="SignalP"/>
    </source>
</evidence>
<keyword evidence="13" id="KW-1133">Transmembrane helix</keyword>
<evidence type="ECO:0000256" key="12">
    <source>
        <dbReference type="SAM" id="MobiDB-lite"/>
    </source>
</evidence>
<feature type="compositionally biased region" description="Basic and acidic residues" evidence="12">
    <location>
        <begin position="630"/>
        <end position="644"/>
    </location>
</feature>
<dbReference type="AlphaFoldDB" id="A0A8H8NLM5"/>
<dbReference type="PANTHER" id="PTHR46471">
    <property type="entry name" value="CHITIN DEACETYLASE"/>
    <property type="match status" value="1"/>
</dbReference>
<dbReference type="InterPro" id="IPR002509">
    <property type="entry name" value="NODB_dom"/>
</dbReference>
<dbReference type="PROSITE" id="PS51677">
    <property type="entry name" value="NODB"/>
    <property type="match status" value="1"/>
</dbReference>
<feature type="region of interest" description="Disordered" evidence="12">
    <location>
        <begin position="240"/>
        <end position="260"/>
    </location>
</feature>
<evidence type="ECO:0000256" key="9">
    <source>
        <dbReference type="ARBA" id="ARBA00023277"/>
    </source>
</evidence>
<keyword evidence="8 13" id="KW-0472">Membrane</keyword>
<keyword evidence="13" id="KW-0812">Transmembrane</keyword>
<comment type="cofactor">
    <cofactor evidence="1">
        <name>Co(2+)</name>
        <dbReference type="ChEBI" id="CHEBI:48828"/>
    </cofactor>
</comment>
<dbReference type="GeneID" id="67026332"/>
<dbReference type="Gene3D" id="3.20.20.370">
    <property type="entry name" value="Glycoside hydrolase/deacetylase"/>
    <property type="match status" value="1"/>
</dbReference>
<evidence type="ECO:0000256" key="6">
    <source>
        <dbReference type="ARBA" id="ARBA00022729"/>
    </source>
</evidence>
<keyword evidence="3" id="KW-1003">Cell membrane</keyword>
<feature type="transmembrane region" description="Helical" evidence="13">
    <location>
        <begin position="392"/>
        <end position="411"/>
    </location>
</feature>
<accession>A0A8H8NLM5</accession>
<dbReference type="GO" id="GO:0098552">
    <property type="term" value="C:side of membrane"/>
    <property type="evidence" value="ECO:0007669"/>
    <property type="project" value="UniProtKB-KW"/>
</dbReference>
<dbReference type="Pfam" id="PF20152">
    <property type="entry name" value="DUF6534"/>
    <property type="match status" value="1"/>
</dbReference>
<evidence type="ECO:0000256" key="5">
    <source>
        <dbReference type="ARBA" id="ARBA00022723"/>
    </source>
</evidence>
<evidence type="ECO:0000256" key="3">
    <source>
        <dbReference type="ARBA" id="ARBA00022475"/>
    </source>
</evidence>
<dbReference type="InterPro" id="IPR045339">
    <property type="entry name" value="DUF6534"/>
</dbReference>
<feature type="compositionally biased region" description="Basic and acidic residues" evidence="12">
    <location>
        <begin position="249"/>
        <end position="259"/>
    </location>
</feature>
<evidence type="ECO:0000256" key="8">
    <source>
        <dbReference type="ARBA" id="ARBA00023136"/>
    </source>
</evidence>
<dbReference type="GO" id="GO:0046872">
    <property type="term" value="F:metal ion binding"/>
    <property type="evidence" value="ECO:0007669"/>
    <property type="project" value="UniProtKB-KW"/>
</dbReference>
<feature type="transmembrane region" description="Helical" evidence="13">
    <location>
        <begin position="350"/>
        <end position="372"/>
    </location>
</feature>
<protein>
    <submittedName>
        <fullName evidence="16">Chitin deacetylase</fullName>
    </submittedName>
</protein>
<dbReference type="Proteomes" id="UP000650533">
    <property type="component" value="Chromosome 1"/>
</dbReference>
<evidence type="ECO:0000256" key="13">
    <source>
        <dbReference type="SAM" id="Phobius"/>
    </source>
</evidence>
<dbReference type="CDD" id="cd10951">
    <property type="entry name" value="CE4_ClCDA_like"/>
    <property type="match status" value="1"/>
</dbReference>
<keyword evidence="10" id="KW-0449">Lipoprotein</keyword>
<evidence type="ECO:0000256" key="2">
    <source>
        <dbReference type="ARBA" id="ARBA00004609"/>
    </source>
</evidence>
<evidence type="ECO:0000313" key="17">
    <source>
        <dbReference type="Proteomes" id="UP000650533"/>
    </source>
</evidence>
<dbReference type="EMBL" id="CP059658">
    <property type="protein sequence ID" value="QRW16051.1"/>
    <property type="molecule type" value="Genomic_DNA"/>
</dbReference>
<gene>
    <name evidence="16" type="ORF">RhiXN_04052</name>
</gene>
<comment type="subcellular location">
    <subcellularLocation>
        <location evidence="2">Cell membrane</location>
        <topology evidence="2">Lipid-anchor</topology>
        <topology evidence="2">GPI-anchor</topology>
    </subcellularLocation>
</comment>
<dbReference type="GO" id="GO:0005975">
    <property type="term" value="P:carbohydrate metabolic process"/>
    <property type="evidence" value="ECO:0007669"/>
    <property type="project" value="InterPro"/>
</dbReference>
<dbReference type="RefSeq" id="XP_043176288.1">
    <property type="nucleotide sequence ID" value="XM_043323869.1"/>
</dbReference>
<dbReference type="Pfam" id="PF01522">
    <property type="entry name" value="Polysacc_deac_1"/>
    <property type="match status" value="1"/>
</dbReference>
<keyword evidence="7" id="KW-0378">Hydrolase</keyword>
<feature type="transmembrane region" description="Helical" evidence="13">
    <location>
        <begin position="316"/>
        <end position="338"/>
    </location>
</feature>
<feature type="region of interest" description="Disordered" evidence="12">
    <location>
        <begin position="610"/>
        <end position="646"/>
    </location>
</feature>
<evidence type="ECO:0000256" key="11">
    <source>
        <dbReference type="ARBA" id="ARBA00023316"/>
    </source>
</evidence>
<keyword evidence="5" id="KW-0479">Metal-binding</keyword>
<dbReference type="GO" id="GO:0071555">
    <property type="term" value="P:cell wall organization"/>
    <property type="evidence" value="ECO:0007669"/>
    <property type="project" value="UniProtKB-KW"/>
</dbReference>
<evidence type="ECO:0000256" key="7">
    <source>
        <dbReference type="ARBA" id="ARBA00022801"/>
    </source>
</evidence>
<dbReference type="GO" id="GO:0016810">
    <property type="term" value="F:hydrolase activity, acting on carbon-nitrogen (but not peptide) bonds"/>
    <property type="evidence" value="ECO:0007669"/>
    <property type="project" value="InterPro"/>
</dbReference>
<evidence type="ECO:0000259" key="15">
    <source>
        <dbReference type="PROSITE" id="PS51677"/>
    </source>
</evidence>
<dbReference type="GO" id="GO:0005886">
    <property type="term" value="C:plasma membrane"/>
    <property type="evidence" value="ECO:0007669"/>
    <property type="project" value="UniProtKB-SubCell"/>
</dbReference>
<evidence type="ECO:0000313" key="16">
    <source>
        <dbReference type="EMBL" id="QRW16051.1"/>
    </source>
</evidence>
<keyword evidence="11" id="KW-0961">Cell wall biogenesis/degradation</keyword>
<feature type="domain" description="NodB homology" evidence="15">
    <location>
        <begin position="45"/>
        <end position="230"/>
    </location>
</feature>
<dbReference type="InterPro" id="IPR011330">
    <property type="entry name" value="Glyco_hydro/deAcase_b/a-brl"/>
</dbReference>
<proteinExistence type="predicted"/>
<name>A0A8H8NLM5_9AGAM</name>
<dbReference type="PANTHER" id="PTHR46471:SF2">
    <property type="entry name" value="CHITIN DEACETYLASE-RELATED"/>
    <property type="match status" value="1"/>
</dbReference>
<dbReference type="SUPFAM" id="SSF88713">
    <property type="entry name" value="Glycoside hydrolase/deacetylase"/>
    <property type="match status" value="1"/>
</dbReference>
<feature type="transmembrane region" description="Helical" evidence="13">
    <location>
        <begin position="463"/>
        <end position="483"/>
    </location>
</feature>
<evidence type="ECO:0000256" key="10">
    <source>
        <dbReference type="ARBA" id="ARBA00023288"/>
    </source>
</evidence>
<evidence type="ECO:0000256" key="4">
    <source>
        <dbReference type="ARBA" id="ARBA00022622"/>
    </source>
</evidence>
<reference evidence="16" key="1">
    <citation type="submission" date="2020-05" db="EMBL/GenBank/DDBJ databases">
        <title>Evolutionary and genomic comparisons of hybrid uninucleate and nonhybrid Rhizoctonia fungi.</title>
        <authorList>
            <person name="Li C."/>
            <person name="Chen X."/>
        </authorList>
    </citation>
    <scope>NUCLEOTIDE SEQUENCE</scope>
    <source>
        <strain evidence="16">AG-1 IA</strain>
    </source>
</reference>
<keyword evidence="4" id="KW-0336">GPI-anchor</keyword>